<feature type="region of interest" description="Disordered" evidence="1">
    <location>
        <begin position="38"/>
        <end position="65"/>
    </location>
</feature>
<protein>
    <submittedName>
        <fullName evidence="2">Uncharacterized protein</fullName>
    </submittedName>
</protein>
<feature type="compositionally biased region" description="Low complexity" evidence="1">
    <location>
        <begin position="295"/>
        <end position="313"/>
    </location>
</feature>
<dbReference type="EMBL" id="CAJNNV010009549">
    <property type="protein sequence ID" value="CAE8597516.1"/>
    <property type="molecule type" value="Genomic_DNA"/>
</dbReference>
<evidence type="ECO:0000313" key="2">
    <source>
        <dbReference type="EMBL" id="CAE8597516.1"/>
    </source>
</evidence>
<gene>
    <name evidence="2" type="ORF">PGLA1383_LOCUS15959</name>
</gene>
<proteinExistence type="predicted"/>
<sequence length="343" mass="36084">MGKATPPSKRGNLTVRGWASAGSRIGGLFSRVLGLKRPEAPKSACHRRHAGIAPSSSGRPESLEERIRRLQDEAERKSAELRCLKAQLVQLDRSSLVPASLILMEHSGSPAQVSGRKQQEQLPPPLPQQPRPSSPLPQPMPQQMMALPIAPRLSGQQQQFTNNNYSNNNSNNDNNNNDNNNNTSVSRPPEVAATQIEVIDTSIDDAALLACLLRDSSLAKPLWEALRRGLRHDPRLAAQVAAASAAMESVASATASTASATRTSATAAAAAADAADRPARAEAVQHATITIAEASGAGGSSAATTEHAAAMSAQSEEGAAMTGTQSEPQLPYPLCLETSLTIH</sequence>
<feature type="region of interest" description="Disordered" evidence="1">
    <location>
        <begin position="295"/>
        <end position="332"/>
    </location>
</feature>
<feature type="compositionally biased region" description="Low complexity" evidence="1">
    <location>
        <begin position="162"/>
        <end position="182"/>
    </location>
</feature>
<keyword evidence="3" id="KW-1185">Reference proteome</keyword>
<evidence type="ECO:0000313" key="3">
    <source>
        <dbReference type="Proteomes" id="UP000654075"/>
    </source>
</evidence>
<organism evidence="2 3">
    <name type="scientific">Polarella glacialis</name>
    <name type="common">Dinoflagellate</name>
    <dbReference type="NCBI Taxonomy" id="89957"/>
    <lineage>
        <taxon>Eukaryota</taxon>
        <taxon>Sar</taxon>
        <taxon>Alveolata</taxon>
        <taxon>Dinophyceae</taxon>
        <taxon>Suessiales</taxon>
        <taxon>Suessiaceae</taxon>
        <taxon>Polarella</taxon>
    </lineage>
</organism>
<dbReference type="AlphaFoldDB" id="A0A813EEB1"/>
<accession>A0A813EEB1</accession>
<feature type="region of interest" description="Disordered" evidence="1">
    <location>
        <begin position="108"/>
        <end position="142"/>
    </location>
</feature>
<feature type="region of interest" description="Disordered" evidence="1">
    <location>
        <begin position="159"/>
        <end position="187"/>
    </location>
</feature>
<feature type="compositionally biased region" description="Pro residues" evidence="1">
    <location>
        <begin position="122"/>
        <end position="140"/>
    </location>
</feature>
<evidence type="ECO:0000256" key="1">
    <source>
        <dbReference type="SAM" id="MobiDB-lite"/>
    </source>
</evidence>
<name>A0A813EEB1_POLGL</name>
<comment type="caution">
    <text evidence="2">The sequence shown here is derived from an EMBL/GenBank/DDBJ whole genome shotgun (WGS) entry which is preliminary data.</text>
</comment>
<reference evidence="2" key="1">
    <citation type="submission" date="2021-02" db="EMBL/GenBank/DDBJ databases">
        <authorList>
            <person name="Dougan E. K."/>
            <person name="Rhodes N."/>
            <person name="Thang M."/>
            <person name="Chan C."/>
        </authorList>
    </citation>
    <scope>NUCLEOTIDE SEQUENCE</scope>
</reference>
<dbReference type="Proteomes" id="UP000654075">
    <property type="component" value="Unassembled WGS sequence"/>
</dbReference>